<dbReference type="Proteomes" id="UP001239111">
    <property type="component" value="Chromosome 3"/>
</dbReference>
<gene>
    <name evidence="1" type="ORF">QAD02_001472</name>
</gene>
<reference evidence="1" key="1">
    <citation type="submission" date="2023-04" db="EMBL/GenBank/DDBJ databases">
        <title>A chromosome-level genome assembly of the parasitoid wasp Eretmocerus hayati.</title>
        <authorList>
            <person name="Zhong Y."/>
            <person name="Liu S."/>
            <person name="Liu Y."/>
        </authorList>
    </citation>
    <scope>NUCLEOTIDE SEQUENCE</scope>
    <source>
        <strain evidence="1">ZJU_SS_LIU_2023</strain>
    </source>
</reference>
<keyword evidence="2" id="KW-1185">Reference proteome</keyword>
<sequence>MTYDDSRVVRSMKKVAADEAPTLSRIIDEYIDETKNVAVPTFYEDEECGIHLDSIGYEDVQTIASTIGSGDTSRTPLTKSSYDVATAFHRGCFECFLDKPSLGVTILLVNFAKYCADNIWPIFVNNFALIDELCDLENFLHRIRYDRGVEKSTTKAVGSCVLKLPRTLALSRKHGVESYSGETGRSQCIRYSEFGRVLDILVTAPFDLSRFREELEKYDESIRDSIFAFGWFTKIPRELIVSRDLSGTNERASCRLKMNFIHEYGFDASRYSHWFVLPKNSVWFTYDTSTCRTSFSKFVPRNAGKIFNRKMSEVCRVVDKYDRSVLYGFFYDDRFVSVCDVKSKSAINSTFQQRAEIIRRMSLYNPWRETLSTLPPSNVRIVFAYSNIRTDVLYKIECVCVRNK</sequence>
<protein>
    <submittedName>
        <fullName evidence="1">Uncharacterized protein</fullName>
    </submittedName>
</protein>
<accession>A0ACC2NH29</accession>
<name>A0ACC2NH29_9HYME</name>
<comment type="caution">
    <text evidence="1">The sequence shown here is derived from an EMBL/GenBank/DDBJ whole genome shotgun (WGS) entry which is preliminary data.</text>
</comment>
<dbReference type="EMBL" id="CM056743">
    <property type="protein sequence ID" value="KAJ8670213.1"/>
    <property type="molecule type" value="Genomic_DNA"/>
</dbReference>
<proteinExistence type="predicted"/>
<organism evidence="1 2">
    <name type="scientific">Eretmocerus hayati</name>
    <dbReference type="NCBI Taxonomy" id="131215"/>
    <lineage>
        <taxon>Eukaryota</taxon>
        <taxon>Metazoa</taxon>
        <taxon>Ecdysozoa</taxon>
        <taxon>Arthropoda</taxon>
        <taxon>Hexapoda</taxon>
        <taxon>Insecta</taxon>
        <taxon>Pterygota</taxon>
        <taxon>Neoptera</taxon>
        <taxon>Endopterygota</taxon>
        <taxon>Hymenoptera</taxon>
        <taxon>Apocrita</taxon>
        <taxon>Proctotrupomorpha</taxon>
        <taxon>Chalcidoidea</taxon>
        <taxon>Aphelinidae</taxon>
        <taxon>Aphelininae</taxon>
        <taxon>Eretmocerus</taxon>
    </lineage>
</organism>
<evidence type="ECO:0000313" key="1">
    <source>
        <dbReference type="EMBL" id="KAJ8670213.1"/>
    </source>
</evidence>
<evidence type="ECO:0000313" key="2">
    <source>
        <dbReference type="Proteomes" id="UP001239111"/>
    </source>
</evidence>